<organism evidence="11 12">
    <name type="scientific">Habropoda laboriosa</name>
    <dbReference type="NCBI Taxonomy" id="597456"/>
    <lineage>
        <taxon>Eukaryota</taxon>
        <taxon>Metazoa</taxon>
        <taxon>Ecdysozoa</taxon>
        <taxon>Arthropoda</taxon>
        <taxon>Hexapoda</taxon>
        <taxon>Insecta</taxon>
        <taxon>Pterygota</taxon>
        <taxon>Neoptera</taxon>
        <taxon>Endopterygota</taxon>
        <taxon>Hymenoptera</taxon>
        <taxon>Apocrita</taxon>
        <taxon>Aculeata</taxon>
        <taxon>Apoidea</taxon>
        <taxon>Anthophila</taxon>
        <taxon>Apidae</taxon>
        <taxon>Habropoda</taxon>
    </lineage>
</organism>
<keyword evidence="12" id="KW-1185">Reference proteome</keyword>
<comment type="subcellular location">
    <subcellularLocation>
        <location evidence="1">Cell membrane</location>
        <topology evidence="1">Multi-pass membrane protein</topology>
    </subcellularLocation>
</comment>
<proteinExistence type="predicted"/>
<name>A0A0L7QJG8_9HYME</name>
<keyword evidence="6 10" id="KW-1133">Transmembrane helix</keyword>
<dbReference type="InterPro" id="IPR004117">
    <property type="entry name" value="7tm6_olfct_rcpt"/>
</dbReference>
<feature type="transmembrane region" description="Helical" evidence="10">
    <location>
        <begin position="195"/>
        <end position="217"/>
    </location>
</feature>
<evidence type="ECO:0000256" key="10">
    <source>
        <dbReference type="SAM" id="Phobius"/>
    </source>
</evidence>
<evidence type="ECO:0000256" key="1">
    <source>
        <dbReference type="ARBA" id="ARBA00004651"/>
    </source>
</evidence>
<dbReference type="PANTHER" id="PTHR21137:SF35">
    <property type="entry name" value="ODORANT RECEPTOR 19A-RELATED"/>
    <property type="match status" value="1"/>
</dbReference>
<protein>
    <recommendedName>
        <fullName evidence="13">Odorant receptor</fullName>
    </recommendedName>
</protein>
<evidence type="ECO:0000256" key="8">
    <source>
        <dbReference type="ARBA" id="ARBA00023170"/>
    </source>
</evidence>
<dbReference type="GO" id="GO:0007165">
    <property type="term" value="P:signal transduction"/>
    <property type="evidence" value="ECO:0007669"/>
    <property type="project" value="UniProtKB-KW"/>
</dbReference>
<keyword evidence="8" id="KW-0675">Receptor</keyword>
<dbReference type="STRING" id="597456.A0A0L7QJG8"/>
<keyword evidence="4 10" id="KW-0812">Transmembrane</keyword>
<evidence type="ECO:0000256" key="7">
    <source>
        <dbReference type="ARBA" id="ARBA00023136"/>
    </source>
</evidence>
<feature type="transmembrane region" description="Helical" evidence="10">
    <location>
        <begin position="287"/>
        <end position="307"/>
    </location>
</feature>
<evidence type="ECO:0000313" key="11">
    <source>
        <dbReference type="EMBL" id="KOC58719.1"/>
    </source>
</evidence>
<dbReference type="Pfam" id="PF02949">
    <property type="entry name" value="7tm_6"/>
    <property type="match status" value="1"/>
</dbReference>
<comment type="caution">
    <text evidence="11">The sequence shown here is derived from an EMBL/GenBank/DDBJ whole genome shotgun (WGS) entry which is preliminary data.</text>
</comment>
<dbReference type="AlphaFoldDB" id="A0A0L7QJG8"/>
<feature type="transmembrane region" description="Helical" evidence="10">
    <location>
        <begin position="48"/>
        <end position="69"/>
    </location>
</feature>
<evidence type="ECO:0000256" key="2">
    <source>
        <dbReference type="ARBA" id="ARBA00022475"/>
    </source>
</evidence>
<gene>
    <name evidence="11" type="ORF">WH47_09473</name>
</gene>
<evidence type="ECO:0008006" key="13">
    <source>
        <dbReference type="Google" id="ProtNLM"/>
    </source>
</evidence>
<dbReference type="GO" id="GO:0005886">
    <property type="term" value="C:plasma membrane"/>
    <property type="evidence" value="ECO:0007669"/>
    <property type="project" value="UniProtKB-SubCell"/>
</dbReference>
<evidence type="ECO:0000256" key="6">
    <source>
        <dbReference type="ARBA" id="ARBA00022989"/>
    </source>
</evidence>
<keyword evidence="7 10" id="KW-0472">Membrane</keyword>
<feature type="transmembrane region" description="Helical" evidence="10">
    <location>
        <begin position="81"/>
        <end position="100"/>
    </location>
</feature>
<evidence type="ECO:0000256" key="5">
    <source>
        <dbReference type="ARBA" id="ARBA00022725"/>
    </source>
</evidence>
<dbReference type="GO" id="GO:0005549">
    <property type="term" value="F:odorant binding"/>
    <property type="evidence" value="ECO:0007669"/>
    <property type="project" value="InterPro"/>
</dbReference>
<reference evidence="12" key="1">
    <citation type="submission" date="2015-07" db="EMBL/GenBank/DDBJ databases">
        <title>The genome of Habropoda laboriosa.</title>
        <authorList>
            <person name="Pan H."/>
            <person name="Kapheim K."/>
        </authorList>
    </citation>
    <scope>NUCLEOTIDE SEQUENCE [LARGE SCALE GENOMIC DNA]</scope>
</reference>
<keyword evidence="3" id="KW-0716">Sensory transduction</keyword>
<feature type="transmembrane region" description="Helical" evidence="10">
    <location>
        <begin position="137"/>
        <end position="166"/>
    </location>
</feature>
<dbReference type="Proteomes" id="UP000053825">
    <property type="component" value="Unassembled WGS sequence"/>
</dbReference>
<evidence type="ECO:0000256" key="9">
    <source>
        <dbReference type="ARBA" id="ARBA00023224"/>
    </source>
</evidence>
<evidence type="ECO:0000256" key="4">
    <source>
        <dbReference type="ARBA" id="ARBA00022692"/>
    </source>
</evidence>
<keyword evidence="5" id="KW-0552">Olfaction</keyword>
<accession>A0A0L7QJG8</accession>
<dbReference type="OrthoDB" id="7539170at2759"/>
<evidence type="ECO:0000313" key="12">
    <source>
        <dbReference type="Proteomes" id="UP000053825"/>
    </source>
</evidence>
<sequence>MSNDKTVVTEINITASSDYSLQWNRWAMKSIGAWPQSSSNLERIISRILNVICYTAVLFTIIPCSLHVMLEKETFYTKVKILGPLSHWVFCIISYTMLLLRRKTIRHFFNHMETDWRTTMRKEKKEIMLKYAKFSRYAAISCTIFIHGGILGYCVMTAFTTMVVVVGNETMILRVLPLPMYKGLLPVDTNTMNEIVLLSQFLSGFIANTSAISVISLTSALTSHASGQLGVVMLSIEDFVSDARRRGKDDHFDEIPTIVEKHLRVLNFISRIEAMINKACFLELTRCTIAICVLGYYIFMVDVILIVRA</sequence>
<evidence type="ECO:0000256" key="3">
    <source>
        <dbReference type="ARBA" id="ARBA00022606"/>
    </source>
</evidence>
<keyword evidence="9" id="KW-0807">Transducer</keyword>
<keyword evidence="2" id="KW-1003">Cell membrane</keyword>
<dbReference type="EMBL" id="LHQN01028641">
    <property type="protein sequence ID" value="KOC58719.1"/>
    <property type="molecule type" value="Genomic_DNA"/>
</dbReference>
<dbReference type="PANTHER" id="PTHR21137">
    <property type="entry name" value="ODORANT RECEPTOR"/>
    <property type="match status" value="1"/>
</dbReference>
<dbReference type="GO" id="GO:0004984">
    <property type="term" value="F:olfactory receptor activity"/>
    <property type="evidence" value="ECO:0007669"/>
    <property type="project" value="InterPro"/>
</dbReference>